<evidence type="ECO:0000256" key="2">
    <source>
        <dbReference type="ARBA" id="ARBA00022744"/>
    </source>
</evidence>
<keyword evidence="2 3" id="KW-0416">Keratin</keyword>
<keyword evidence="5" id="KW-1185">Reference proteome</keyword>
<dbReference type="RefSeq" id="XP_023045112.1">
    <property type="nucleotide sequence ID" value="XM_023189344.1"/>
</dbReference>
<gene>
    <name evidence="4" type="primary">LOC111524213</name>
</gene>
<dbReference type="GeneID" id="111524213"/>
<dbReference type="AlphaFoldDB" id="A0A8C9I095"/>
<dbReference type="Pfam" id="PF05287">
    <property type="entry name" value="PMG"/>
    <property type="match status" value="1"/>
</dbReference>
<reference evidence="4" key="2">
    <citation type="submission" date="2025-09" db="UniProtKB">
        <authorList>
            <consortium name="Ensembl"/>
        </authorList>
    </citation>
    <scope>IDENTIFICATION</scope>
</reference>
<sequence>MSYNCCSESFPSCSCGGYLRYPGSSCGSSYPSNLVYSTDICSPSTCQLGSSLYRGCQGTCWRPNSCQTSCVEFSPCQTSCYYPKTHILCNSCLTMHVGSRSFGSNSCCSLSCGSRSCSSLGCGSNGFRYLNYRIHVFPSQSYRSRFCHPFRRWFHSSCYQPFCRSGLY</sequence>
<evidence type="ECO:0000313" key="4">
    <source>
        <dbReference type="Ensembl" id="ENSPTEP00000027238.1"/>
    </source>
</evidence>
<accession>A0A8C9I095</accession>
<dbReference type="GO" id="GO:0045095">
    <property type="term" value="C:keratin filament"/>
    <property type="evidence" value="ECO:0007669"/>
    <property type="project" value="UniProtKB-UniRule"/>
</dbReference>
<dbReference type="InterPro" id="IPR007951">
    <property type="entry name" value="KRTAP_PMG"/>
</dbReference>
<evidence type="ECO:0000256" key="3">
    <source>
        <dbReference type="RuleBase" id="RU369044"/>
    </source>
</evidence>
<protein>
    <recommendedName>
        <fullName evidence="3">Keratin-associated protein</fullName>
    </recommendedName>
</protein>
<organism evidence="4 5">
    <name type="scientific">Piliocolobus tephrosceles</name>
    <name type="common">Ugandan red Colobus</name>
    <dbReference type="NCBI Taxonomy" id="591936"/>
    <lineage>
        <taxon>Eukaryota</taxon>
        <taxon>Metazoa</taxon>
        <taxon>Chordata</taxon>
        <taxon>Craniata</taxon>
        <taxon>Vertebrata</taxon>
        <taxon>Euteleostomi</taxon>
        <taxon>Mammalia</taxon>
        <taxon>Eutheria</taxon>
        <taxon>Euarchontoglires</taxon>
        <taxon>Primates</taxon>
        <taxon>Haplorrhini</taxon>
        <taxon>Catarrhini</taxon>
        <taxon>Cercopithecidae</taxon>
        <taxon>Colobinae</taxon>
        <taxon>Piliocolobus</taxon>
    </lineage>
</organism>
<dbReference type="Proteomes" id="UP000694416">
    <property type="component" value="Unplaced"/>
</dbReference>
<comment type="similarity">
    <text evidence="3">Belongs to the PMG family.</text>
</comment>
<name>A0A8C9I095_9PRIM</name>
<evidence type="ECO:0000256" key="1">
    <source>
        <dbReference type="ARBA" id="ARBA00003327"/>
    </source>
</evidence>
<comment type="subunit">
    <text evidence="3">Interacts with hair keratins.</text>
</comment>
<dbReference type="GO" id="GO:0005829">
    <property type="term" value="C:cytosol"/>
    <property type="evidence" value="ECO:0007669"/>
    <property type="project" value="UniProtKB-ARBA"/>
</dbReference>
<dbReference type="Ensembl" id="ENSPTET00000038213.1">
    <property type="protein sequence ID" value="ENSPTEP00000027238.1"/>
    <property type="gene ID" value="ENSPTEG00000027120.1"/>
</dbReference>
<reference evidence="4" key="1">
    <citation type="submission" date="2025-08" db="UniProtKB">
        <authorList>
            <consortium name="Ensembl"/>
        </authorList>
    </citation>
    <scope>IDENTIFICATION</scope>
</reference>
<proteinExistence type="inferred from homology"/>
<comment type="function">
    <text evidence="1 3">In the hair cortex, hair keratin intermediate filaments are embedded in an interfilamentous matrix, consisting of hair keratin-associated proteins (KRTAP), which are essential for the formation of a rigid and resistant hair shaft through their extensive disulfide bond cross-linking with abundant cysteine residues of hair keratins. The matrix proteins include the high-sulfur and high-glycine-tyrosine keratins.</text>
</comment>
<evidence type="ECO:0000313" key="5">
    <source>
        <dbReference type="Proteomes" id="UP000694416"/>
    </source>
</evidence>
<dbReference type="KEGG" id="pteh:111524213"/>